<name>A0A7I3YUS4_PHYPA</name>
<dbReference type="EnsemblPlants" id="Pp3c10_10510V3.2">
    <property type="protein sequence ID" value="PAC:32900149.CDS.1"/>
    <property type="gene ID" value="Pp3c10_10510"/>
</dbReference>
<evidence type="ECO:0000313" key="1">
    <source>
        <dbReference type="EnsemblPlants" id="PAC:32900150.CDS.1"/>
    </source>
</evidence>
<dbReference type="Gramene" id="Pp3c10_10510V3.2">
    <property type="protein sequence ID" value="PAC:32900149.CDS.1"/>
    <property type="gene ID" value="Pp3c10_10510"/>
</dbReference>
<keyword evidence="2" id="KW-1185">Reference proteome</keyword>
<evidence type="ECO:0000313" key="2">
    <source>
        <dbReference type="Proteomes" id="UP000006727"/>
    </source>
</evidence>
<accession>A0A7I3YUS4</accession>
<reference evidence="1 2" key="2">
    <citation type="journal article" date="2018" name="Plant J.">
        <title>The Physcomitrella patens chromosome-scale assembly reveals moss genome structure and evolution.</title>
        <authorList>
            <person name="Lang D."/>
            <person name="Ullrich K.K."/>
            <person name="Murat F."/>
            <person name="Fuchs J."/>
            <person name="Jenkins J."/>
            <person name="Haas F.B."/>
            <person name="Piednoel M."/>
            <person name="Gundlach H."/>
            <person name="Van Bel M."/>
            <person name="Meyberg R."/>
            <person name="Vives C."/>
            <person name="Morata J."/>
            <person name="Symeonidi A."/>
            <person name="Hiss M."/>
            <person name="Muchero W."/>
            <person name="Kamisugi Y."/>
            <person name="Saleh O."/>
            <person name="Blanc G."/>
            <person name="Decker E.L."/>
            <person name="van Gessel N."/>
            <person name="Grimwood J."/>
            <person name="Hayes R.D."/>
            <person name="Graham S.W."/>
            <person name="Gunter L.E."/>
            <person name="McDaniel S.F."/>
            <person name="Hoernstein S.N.W."/>
            <person name="Larsson A."/>
            <person name="Li F.W."/>
            <person name="Perroud P.F."/>
            <person name="Phillips J."/>
            <person name="Ranjan P."/>
            <person name="Rokshar D.S."/>
            <person name="Rothfels C.J."/>
            <person name="Schneider L."/>
            <person name="Shu S."/>
            <person name="Stevenson D.W."/>
            <person name="Thummler F."/>
            <person name="Tillich M."/>
            <person name="Villarreal Aguilar J.C."/>
            <person name="Widiez T."/>
            <person name="Wong G.K."/>
            <person name="Wymore A."/>
            <person name="Zhang Y."/>
            <person name="Zimmer A.D."/>
            <person name="Quatrano R.S."/>
            <person name="Mayer K.F.X."/>
            <person name="Goodstein D."/>
            <person name="Casacuberta J.M."/>
            <person name="Vandepoele K."/>
            <person name="Reski R."/>
            <person name="Cuming A.C."/>
            <person name="Tuskan G.A."/>
            <person name="Maumus F."/>
            <person name="Salse J."/>
            <person name="Schmutz J."/>
            <person name="Rensing S.A."/>
        </authorList>
    </citation>
    <scope>NUCLEOTIDE SEQUENCE [LARGE SCALE GENOMIC DNA]</scope>
    <source>
        <strain evidence="1 2">cv. Gransden 2004</strain>
    </source>
</reference>
<reference evidence="1 2" key="1">
    <citation type="journal article" date="2008" name="Science">
        <title>The Physcomitrella genome reveals evolutionary insights into the conquest of land by plants.</title>
        <authorList>
            <person name="Rensing S."/>
            <person name="Lang D."/>
            <person name="Zimmer A."/>
            <person name="Terry A."/>
            <person name="Salamov A."/>
            <person name="Shapiro H."/>
            <person name="Nishiyama T."/>
            <person name="Perroud P.-F."/>
            <person name="Lindquist E."/>
            <person name="Kamisugi Y."/>
            <person name="Tanahashi T."/>
            <person name="Sakakibara K."/>
            <person name="Fujita T."/>
            <person name="Oishi K."/>
            <person name="Shin-I T."/>
            <person name="Kuroki Y."/>
            <person name="Toyoda A."/>
            <person name="Suzuki Y."/>
            <person name="Hashimoto A."/>
            <person name="Yamaguchi K."/>
            <person name="Sugano A."/>
            <person name="Kohara Y."/>
            <person name="Fujiyama A."/>
            <person name="Anterola A."/>
            <person name="Aoki S."/>
            <person name="Ashton N."/>
            <person name="Barbazuk W.B."/>
            <person name="Barker E."/>
            <person name="Bennetzen J."/>
            <person name="Bezanilla M."/>
            <person name="Blankenship R."/>
            <person name="Cho S.H."/>
            <person name="Dutcher S."/>
            <person name="Estelle M."/>
            <person name="Fawcett J.A."/>
            <person name="Gundlach H."/>
            <person name="Hanada K."/>
            <person name="Heyl A."/>
            <person name="Hicks K.A."/>
            <person name="Hugh J."/>
            <person name="Lohr M."/>
            <person name="Mayer K."/>
            <person name="Melkozernov A."/>
            <person name="Murata T."/>
            <person name="Nelson D."/>
            <person name="Pils B."/>
            <person name="Prigge M."/>
            <person name="Reiss B."/>
            <person name="Renner T."/>
            <person name="Rombauts S."/>
            <person name="Rushton P."/>
            <person name="Sanderfoot A."/>
            <person name="Schween G."/>
            <person name="Shiu S.-H."/>
            <person name="Stueber K."/>
            <person name="Theodoulou F.L."/>
            <person name="Tu H."/>
            <person name="Van de Peer Y."/>
            <person name="Verrier P.J."/>
            <person name="Waters E."/>
            <person name="Wood A."/>
            <person name="Yang L."/>
            <person name="Cove D."/>
            <person name="Cuming A."/>
            <person name="Hasebe M."/>
            <person name="Lucas S."/>
            <person name="Mishler D.B."/>
            <person name="Reski R."/>
            <person name="Grigoriev I."/>
            <person name="Quatrano R.S."/>
            <person name="Boore J.L."/>
        </authorList>
    </citation>
    <scope>NUCLEOTIDE SEQUENCE [LARGE SCALE GENOMIC DNA]</scope>
    <source>
        <strain evidence="1 2">cv. Gransden 2004</strain>
    </source>
</reference>
<proteinExistence type="predicted"/>
<organism evidence="1 2">
    <name type="scientific">Physcomitrium patens</name>
    <name type="common">Spreading-leaved earth moss</name>
    <name type="synonym">Physcomitrella patens</name>
    <dbReference type="NCBI Taxonomy" id="3218"/>
    <lineage>
        <taxon>Eukaryota</taxon>
        <taxon>Viridiplantae</taxon>
        <taxon>Streptophyta</taxon>
        <taxon>Embryophyta</taxon>
        <taxon>Bryophyta</taxon>
        <taxon>Bryophytina</taxon>
        <taxon>Bryopsida</taxon>
        <taxon>Funariidae</taxon>
        <taxon>Funariales</taxon>
        <taxon>Funariaceae</taxon>
        <taxon>Physcomitrium</taxon>
    </lineage>
</organism>
<dbReference type="Proteomes" id="UP000006727">
    <property type="component" value="Chromosome 10"/>
</dbReference>
<dbReference type="AlphaFoldDB" id="A0A7I3YUS4"/>
<dbReference type="EMBL" id="ABEU02000010">
    <property type="status" value="NOT_ANNOTATED_CDS"/>
    <property type="molecule type" value="Genomic_DNA"/>
</dbReference>
<dbReference type="EnsemblPlants" id="Pp3c10_10510V3.3">
    <property type="protein sequence ID" value="PAC:32900150.CDS.1"/>
    <property type="gene ID" value="Pp3c10_10510"/>
</dbReference>
<sequence length="54" mass="5725">MGLGASPVSSLAITCGSKFTMYLRDELRGDNTEKNNGIGSFLGGVETKLEMLVD</sequence>
<protein>
    <submittedName>
        <fullName evidence="1">Uncharacterized protein</fullName>
    </submittedName>
</protein>
<dbReference type="Gramene" id="Pp3c10_10510V3.3">
    <property type="protein sequence ID" value="PAC:32900150.CDS.1"/>
    <property type="gene ID" value="Pp3c10_10510"/>
</dbReference>
<reference evidence="1" key="3">
    <citation type="submission" date="2020-12" db="UniProtKB">
        <authorList>
            <consortium name="EnsemblPlants"/>
        </authorList>
    </citation>
    <scope>IDENTIFICATION</scope>
</reference>